<dbReference type="InterPro" id="IPR003439">
    <property type="entry name" value="ABC_transporter-like_ATP-bd"/>
</dbReference>
<keyword evidence="3 5" id="KW-0067">ATP-binding</keyword>
<dbReference type="PROSITE" id="PS00211">
    <property type="entry name" value="ABC_TRANSPORTER_1"/>
    <property type="match status" value="1"/>
</dbReference>
<dbReference type="GO" id="GO:0005524">
    <property type="term" value="F:ATP binding"/>
    <property type="evidence" value="ECO:0007669"/>
    <property type="project" value="UniProtKB-KW"/>
</dbReference>
<sequence>MNGIILKDVCKNYMLGNEEIQVIKNLNLELKPNERTVLIGESGCGKSTLLKLISGLEEVSSGEIDTNKLSTSMVFQNPRLFPWKNVRENIEFSLKNKRDDKLVDEWIKKIKLAGFEGAYPSQLSGGMQSRVSIARALVAKKDYLLMDEPFASIDGFTRKEMQKELLNLFEEEKVGFLFVTHSIEEALVMGTRILIMKQGKIIDDFYLKDRKMKSHELKEHFNELIKGENNEKIS</sequence>
<name>A0A133PSR3_9FIRM</name>
<dbReference type="Pfam" id="PF00005">
    <property type="entry name" value="ABC_tran"/>
    <property type="match status" value="1"/>
</dbReference>
<dbReference type="InterPro" id="IPR050166">
    <property type="entry name" value="ABC_transporter_ATP-bind"/>
</dbReference>
<dbReference type="PANTHER" id="PTHR42788">
    <property type="entry name" value="TAURINE IMPORT ATP-BINDING PROTEIN-RELATED"/>
    <property type="match status" value="1"/>
</dbReference>
<gene>
    <name evidence="5" type="ORF">HMPREF3229_00007</name>
</gene>
<proteinExistence type="predicted"/>
<dbReference type="AlphaFoldDB" id="A0A133PSR3"/>
<dbReference type="InterPro" id="IPR027417">
    <property type="entry name" value="P-loop_NTPase"/>
</dbReference>
<evidence type="ECO:0000256" key="2">
    <source>
        <dbReference type="ARBA" id="ARBA00022741"/>
    </source>
</evidence>
<evidence type="ECO:0000259" key="4">
    <source>
        <dbReference type="PROSITE" id="PS50893"/>
    </source>
</evidence>
<keyword evidence="2" id="KW-0547">Nucleotide-binding</keyword>
<evidence type="ECO:0000313" key="6">
    <source>
        <dbReference type="Proteomes" id="UP000070174"/>
    </source>
</evidence>
<comment type="caution">
    <text evidence="5">The sequence shown here is derived from an EMBL/GenBank/DDBJ whole genome shotgun (WGS) entry which is preliminary data.</text>
</comment>
<dbReference type="Gene3D" id="3.40.50.300">
    <property type="entry name" value="P-loop containing nucleotide triphosphate hydrolases"/>
    <property type="match status" value="1"/>
</dbReference>
<dbReference type="EMBL" id="LRQE01000001">
    <property type="protein sequence ID" value="KXA31878.1"/>
    <property type="molecule type" value="Genomic_DNA"/>
</dbReference>
<dbReference type="SMART" id="SM00382">
    <property type="entry name" value="AAA"/>
    <property type="match status" value="1"/>
</dbReference>
<evidence type="ECO:0000313" key="5">
    <source>
        <dbReference type="EMBL" id="KXA31878.1"/>
    </source>
</evidence>
<dbReference type="RefSeq" id="WP_060799284.1">
    <property type="nucleotide sequence ID" value="NZ_KQ957084.1"/>
</dbReference>
<feature type="domain" description="ABC transporter" evidence="4">
    <location>
        <begin position="4"/>
        <end position="223"/>
    </location>
</feature>
<dbReference type="GO" id="GO:0016887">
    <property type="term" value="F:ATP hydrolysis activity"/>
    <property type="evidence" value="ECO:0007669"/>
    <property type="project" value="InterPro"/>
</dbReference>
<reference evidence="5 6" key="1">
    <citation type="submission" date="2016-01" db="EMBL/GenBank/DDBJ databases">
        <authorList>
            <person name="Oliw E.H."/>
        </authorList>
    </citation>
    <scope>NUCLEOTIDE SEQUENCE [LARGE SCALE GENOMIC DNA]</scope>
    <source>
        <strain evidence="5 6">CMW7756A</strain>
    </source>
</reference>
<dbReference type="InterPro" id="IPR017871">
    <property type="entry name" value="ABC_transporter-like_CS"/>
</dbReference>
<dbReference type="SUPFAM" id="SSF52540">
    <property type="entry name" value="P-loop containing nucleoside triphosphate hydrolases"/>
    <property type="match status" value="1"/>
</dbReference>
<evidence type="ECO:0000256" key="1">
    <source>
        <dbReference type="ARBA" id="ARBA00022448"/>
    </source>
</evidence>
<evidence type="ECO:0000256" key="3">
    <source>
        <dbReference type="ARBA" id="ARBA00022840"/>
    </source>
</evidence>
<dbReference type="PATRIC" id="fig|54005.3.peg.7"/>
<dbReference type="PROSITE" id="PS50893">
    <property type="entry name" value="ABC_TRANSPORTER_2"/>
    <property type="match status" value="1"/>
</dbReference>
<dbReference type="Proteomes" id="UP000070174">
    <property type="component" value="Unassembled WGS sequence"/>
</dbReference>
<organism evidence="5">
    <name type="scientific">Peptoniphilus harei</name>
    <dbReference type="NCBI Taxonomy" id="54005"/>
    <lineage>
        <taxon>Bacteria</taxon>
        <taxon>Bacillati</taxon>
        <taxon>Bacillota</taxon>
        <taxon>Tissierellia</taxon>
        <taxon>Tissierellales</taxon>
        <taxon>Peptoniphilaceae</taxon>
        <taxon>Peptoniphilus</taxon>
    </lineage>
</organism>
<dbReference type="InterPro" id="IPR003593">
    <property type="entry name" value="AAA+_ATPase"/>
</dbReference>
<accession>A0A133PSR3</accession>
<protein>
    <submittedName>
        <fullName evidence="5">ABC transporter, ATP-binding protein</fullName>
    </submittedName>
</protein>
<dbReference type="PANTHER" id="PTHR42788:SF10">
    <property type="entry name" value="ABC TRANSPORTER ATP-BINDING PROTEIN"/>
    <property type="match status" value="1"/>
</dbReference>
<keyword evidence="1" id="KW-0813">Transport</keyword>